<organism evidence="1 2">
    <name type="scientific">Azospirillum himalayense</name>
    <dbReference type="NCBI Taxonomy" id="654847"/>
    <lineage>
        <taxon>Bacteria</taxon>
        <taxon>Pseudomonadati</taxon>
        <taxon>Pseudomonadota</taxon>
        <taxon>Alphaproteobacteria</taxon>
        <taxon>Rhodospirillales</taxon>
        <taxon>Azospirillaceae</taxon>
        <taxon>Azospirillum</taxon>
    </lineage>
</organism>
<dbReference type="EMBL" id="JBHSLC010000112">
    <property type="protein sequence ID" value="MFC5359348.1"/>
    <property type="molecule type" value="Genomic_DNA"/>
</dbReference>
<proteinExistence type="predicted"/>
<name>A0ABW0GIG0_9PROT</name>
<evidence type="ECO:0000313" key="1">
    <source>
        <dbReference type="EMBL" id="MFC5359348.1"/>
    </source>
</evidence>
<evidence type="ECO:0000313" key="2">
    <source>
        <dbReference type="Proteomes" id="UP001596166"/>
    </source>
</evidence>
<gene>
    <name evidence="1" type="ORF">ACFPMG_30555</name>
</gene>
<comment type="caution">
    <text evidence="1">The sequence shown here is derived from an EMBL/GenBank/DDBJ whole genome shotgun (WGS) entry which is preliminary data.</text>
</comment>
<keyword evidence="2" id="KW-1185">Reference proteome</keyword>
<accession>A0ABW0GIG0</accession>
<reference evidence="2" key="1">
    <citation type="journal article" date="2019" name="Int. J. Syst. Evol. Microbiol.">
        <title>The Global Catalogue of Microorganisms (GCM) 10K type strain sequencing project: providing services to taxonomists for standard genome sequencing and annotation.</title>
        <authorList>
            <consortium name="The Broad Institute Genomics Platform"/>
            <consortium name="The Broad Institute Genome Sequencing Center for Infectious Disease"/>
            <person name="Wu L."/>
            <person name="Ma J."/>
        </authorList>
    </citation>
    <scope>NUCLEOTIDE SEQUENCE [LARGE SCALE GENOMIC DNA]</scope>
    <source>
        <strain evidence="2">CCUG 58760</strain>
    </source>
</reference>
<dbReference type="RefSeq" id="WP_376999301.1">
    <property type="nucleotide sequence ID" value="NZ_JBHSLC010000112.1"/>
</dbReference>
<protein>
    <submittedName>
        <fullName evidence="1">Uncharacterized protein</fullName>
    </submittedName>
</protein>
<dbReference type="Proteomes" id="UP001596166">
    <property type="component" value="Unassembled WGS sequence"/>
</dbReference>
<sequence length="689" mass="74705">MGVDERNEAIRRGDLYALLSVCTDSDLEPLVACLAEAQPDFFEADEAYRRLKPRHSIYHRLIGDALRRCGDRPAAGGSRGEGPAYDRLVVDVCKKLDVPHEPGNTVKNESNLLTLHLGQQLMALAPDEQAAVLAKAREEASISAATIVTTARDGANSLLSHAAHLRDHIAALSADEQTAVLSKAREVSGMAASVATAAKARANSLFSRALQAGERLSPLRAEDQPAIVAKAVEFTGKAASVAAIASVGGLPVLSLAALRSLGLDTSGFSLSEPLFKVTVPCVLHLAYLRRKHLDHLSAGGSAVVSDTERTDRVTDDATVPADASAARLVIGATDGRPVLALSRIPEPSARAWHPVSESDNGISRLNPLLQAVPNLGTALHVATTNYMEVVVNGQLVRADGGGFRGWVHNGKGVSEQARLFEASDLSNIVNAGALFQIASVAVAQKHLADISRKLSEIKAAVDRIQRFQSNERRAVLTGALRYFEQIAPSVLAGEWPDGIRNQIEHHEAHLLQVQDHLLEDIRHESQNILDVKDSDMFGSKGMQEAIKAHQEQLDDLYRQLLLCIRARACGWQLLVAFPGEEQLKENRKRSIQEAIRALDDSGDLLKETDRIMREKVKGLSSLWNRTATLNERKLALLAWNETLVSEVASCREQISLDIRAAETVMIERLQPVTMLLKIEGERVVAACAT</sequence>